<dbReference type="GO" id="GO:0009251">
    <property type="term" value="P:glucan catabolic process"/>
    <property type="evidence" value="ECO:0007669"/>
    <property type="project" value="TreeGrafter"/>
</dbReference>
<keyword evidence="6" id="KW-0732">Signal</keyword>
<feature type="domain" description="GH16" evidence="7">
    <location>
        <begin position="29"/>
        <end position="278"/>
    </location>
</feature>
<dbReference type="PANTHER" id="PTHR10963">
    <property type="entry name" value="GLYCOSYL HYDROLASE-RELATED"/>
    <property type="match status" value="1"/>
</dbReference>
<evidence type="ECO:0000259" key="7">
    <source>
        <dbReference type="PROSITE" id="PS51762"/>
    </source>
</evidence>
<evidence type="ECO:0000256" key="1">
    <source>
        <dbReference type="ARBA" id="ARBA00000124"/>
    </source>
</evidence>
<feature type="signal peptide" evidence="6">
    <location>
        <begin position="1"/>
        <end position="22"/>
    </location>
</feature>
<dbReference type="CDD" id="cd02181">
    <property type="entry name" value="GH16_fungal_Lam16A_glucanase"/>
    <property type="match status" value="1"/>
</dbReference>
<name>A0AAI8VB07_9PEZI</name>
<evidence type="ECO:0000256" key="2">
    <source>
        <dbReference type="ARBA" id="ARBA00006865"/>
    </source>
</evidence>
<dbReference type="PROSITE" id="PS51762">
    <property type="entry name" value="GH16_2"/>
    <property type="match status" value="1"/>
</dbReference>
<dbReference type="SUPFAM" id="SSF49899">
    <property type="entry name" value="Concanavalin A-like lectins/glucanases"/>
    <property type="match status" value="1"/>
</dbReference>
<accession>A0AAI8VB07</accession>
<evidence type="ECO:0000313" key="8">
    <source>
        <dbReference type="EMBL" id="CAJ2501669.1"/>
    </source>
</evidence>
<dbReference type="PANTHER" id="PTHR10963:SF24">
    <property type="entry name" value="GLYCOSIDASE C21B10.07-RELATED"/>
    <property type="match status" value="1"/>
</dbReference>
<dbReference type="EC" id="3.2.1.6" evidence="3"/>
<dbReference type="InterPro" id="IPR050546">
    <property type="entry name" value="Glycosyl_Hydrlase_16"/>
</dbReference>
<dbReference type="GO" id="GO:0052861">
    <property type="term" value="F:endo-1,3(4)-beta-glucanase activity"/>
    <property type="evidence" value="ECO:0007669"/>
    <property type="project" value="UniProtKB-EC"/>
</dbReference>
<comment type="caution">
    <text evidence="8">The sequence shown here is derived from an EMBL/GenBank/DDBJ whole genome shotgun (WGS) entry which is preliminary data.</text>
</comment>
<dbReference type="InterPro" id="IPR000757">
    <property type="entry name" value="Beta-glucanase-like"/>
</dbReference>
<sequence>MTFTNSLIRLSGLLSLAASAQAAAYAVQDTFDQTNFFEGFDFFSGQDPTNGFVKYSSAIHANNASLAGYANNGIYLGVDYESVNPAGGRASVRVNSKASYTKGLFIADIAHQPAPACGQWPAFWTFGPNWPSSGEIDIIEGVNMDTNTTITLHTSKGCSFSKDSFSSGDCNAPGSGTTGCGAPTGNLQTFGTGFNEIGGGIYALEWTSQAIKIFFFPRTGPIPTDIASDTPDPTTWGAPAAQFSGSGCNIDEHFMNHQIVFDTTFCGDWAGKVFNDDPVCKAKANTKSTGMAACQAYVANNPADFKDSYWLINSVKVYSEGGALNKTTPKRFTS</sequence>
<evidence type="ECO:0000256" key="6">
    <source>
        <dbReference type="SAM" id="SignalP"/>
    </source>
</evidence>
<comment type="catalytic activity">
    <reaction evidence="1">
        <text>Endohydrolysis of (1-&gt;3)- or (1-&gt;4)-linkages in beta-D-glucans when the glucose residue whose reducing group is involved in the linkage to be hydrolyzed is itself substituted at C-3.</text>
        <dbReference type="EC" id="3.2.1.6"/>
    </reaction>
</comment>
<gene>
    <name evidence="8" type="ORF">KHLLAP_LOCUS2137</name>
</gene>
<dbReference type="FunFam" id="2.60.120.200:FF:000114">
    <property type="entry name" value="Probable endo-1,3(4)-beta-glucanase NFIA_089530"/>
    <property type="match status" value="1"/>
</dbReference>
<organism evidence="8 9">
    <name type="scientific">Anthostomella pinea</name>
    <dbReference type="NCBI Taxonomy" id="933095"/>
    <lineage>
        <taxon>Eukaryota</taxon>
        <taxon>Fungi</taxon>
        <taxon>Dikarya</taxon>
        <taxon>Ascomycota</taxon>
        <taxon>Pezizomycotina</taxon>
        <taxon>Sordariomycetes</taxon>
        <taxon>Xylariomycetidae</taxon>
        <taxon>Xylariales</taxon>
        <taxon>Xylariaceae</taxon>
        <taxon>Anthostomella</taxon>
    </lineage>
</organism>
<dbReference type="Pfam" id="PF26113">
    <property type="entry name" value="GH16_XgeA"/>
    <property type="match status" value="1"/>
</dbReference>
<dbReference type="AlphaFoldDB" id="A0AAI8VB07"/>
<keyword evidence="5" id="KW-0326">Glycosidase</keyword>
<keyword evidence="4" id="KW-0378">Hydrolase</keyword>
<comment type="similarity">
    <text evidence="2">Belongs to the glycosyl hydrolase 16 family.</text>
</comment>
<evidence type="ECO:0000256" key="3">
    <source>
        <dbReference type="ARBA" id="ARBA00012599"/>
    </source>
</evidence>
<dbReference type="Proteomes" id="UP001295740">
    <property type="component" value="Unassembled WGS sequence"/>
</dbReference>
<dbReference type="EMBL" id="CAUWAG010000003">
    <property type="protein sequence ID" value="CAJ2501669.1"/>
    <property type="molecule type" value="Genomic_DNA"/>
</dbReference>
<evidence type="ECO:0000313" key="9">
    <source>
        <dbReference type="Proteomes" id="UP001295740"/>
    </source>
</evidence>
<evidence type="ECO:0000256" key="5">
    <source>
        <dbReference type="ARBA" id="ARBA00023295"/>
    </source>
</evidence>
<proteinExistence type="inferred from homology"/>
<feature type="chain" id="PRO_5042536583" description="endo-1,3(4)-beta-glucanase" evidence="6">
    <location>
        <begin position="23"/>
        <end position="334"/>
    </location>
</feature>
<reference evidence="8" key="1">
    <citation type="submission" date="2023-10" db="EMBL/GenBank/DDBJ databases">
        <authorList>
            <person name="Hackl T."/>
        </authorList>
    </citation>
    <scope>NUCLEOTIDE SEQUENCE</scope>
</reference>
<keyword evidence="9" id="KW-1185">Reference proteome</keyword>
<protein>
    <recommendedName>
        <fullName evidence="3">endo-1,3(4)-beta-glucanase</fullName>
        <ecNumber evidence="3">3.2.1.6</ecNumber>
    </recommendedName>
</protein>
<dbReference type="InterPro" id="IPR013320">
    <property type="entry name" value="ConA-like_dom_sf"/>
</dbReference>
<evidence type="ECO:0000256" key="4">
    <source>
        <dbReference type="ARBA" id="ARBA00022801"/>
    </source>
</evidence>
<dbReference type="Gene3D" id="2.60.120.200">
    <property type="match status" value="1"/>
</dbReference>